<dbReference type="EMBL" id="JAKWBI020000057">
    <property type="protein sequence ID" value="KAJ2904301.1"/>
    <property type="molecule type" value="Genomic_DNA"/>
</dbReference>
<evidence type="ECO:0000256" key="8">
    <source>
        <dbReference type="SAM" id="Phobius"/>
    </source>
</evidence>
<dbReference type="AlphaFoldDB" id="A0AAD5RW89"/>
<accession>A0AAD5RW89</accession>
<comment type="cofactor">
    <cofactor evidence="1 6">
        <name>heme</name>
        <dbReference type="ChEBI" id="CHEBI:30413"/>
    </cofactor>
</comment>
<reference evidence="9" key="1">
    <citation type="submission" date="2022-07" db="EMBL/GenBank/DDBJ databases">
        <title>Draft genome sequence of Zalerion maritima ATCC 34329, a (micro)plastics degrading marine fungus.</title>
        <authorList>
            <person name="Paco A."/>
            <person name="Goncalves M.F.M."/>
            <person name="Rocha-Santos T.A.P."/>
            <person name="Alves A."/>
        </authorList>
    </citation>
    <scope>NUCLEOTIDE SEQUENCE</scope>
    <source>
        <strain evidence="9">ATCC 34329</strain>
    </source>
</reference>
<comment type="similarity">
    <text evidence="2 7">Belongs to the cytochrome P450 family.</text>
</comment>
<dbReference type="Pfam" id="PF00067">
    <property type="entry name" value="p450"/>
    <property type="match status" value="1"/>
</dbReference>
<dbReference type="GO" id="GO:0004497">
    <property type="term" value="F:monooxygenase activity"/>
    <property type="evidence" value="ECO:0007669"/>
    <property type="project" value="UniProtKB-KW"/>
</dbReference>
<dbReference type="PROSITE" id="PS00086">
    <property type="entry name" value="CYTOCHROME_P450"/>
    <property type="match status" value="1"/>
</dbReference>
<feature type="transmembrane region" description="Helical" evidence="8">
    <location>
        <begin position="39"/>
        <end position="57"/>
    </location>
</feature>
<sequence length="576" mass="64612">MEQPQVNTSLGGEPDGGSTMTMSSYLISTALAAVTDVRVLATIVATVALILAAMGYLMRTTIDPREPPVLKPGIPIFGHAISLVYSLLNDSSGFYYRTYQANPSATMLTLPLPGDRRIYVIQNTQLMQAALRNKNMTFDPFIQEFIGGMLALPKSTYDRLMAGTESGLMSTMTGVIQHGLMGDNLRATTRTVLDIIADNLNEMEKIRMDAGVEQIALASFWVWMRQTLAGATTEALYGDFSPFRVNETLMEDLWTWDYHLPHILLAPSKLEYLLCPEGYFARESLQKAFVSYFKEGHAAHPSVSPVIRQRAITLREYGWTHEDAGLVEHTLAAGSVQNAVPTMLWLFLTILRKPEYLVRVQEEVKGLITVTKDEKTGKKTATIDVGAVEEKAPFFVACYHENVRVHKRIINTRRTTCDTELGGYLLKKGSDVMMSIQVASTHRDVWGQNTGNPKEFDPSHFLPVDMSEMDDEEQKREEELKKARKAAWIPFGGGKHLCPGRNLAFSEILGFTGVLLLGYEFWWDDDKKGNLPDIEPIKARIPADIPIPDEGGNNRLTAVRMKRRRQWEGVRWAFEV</sequence>
<keyword evidence="8" id="KW-0812">Transmembrane</keyword>
<dbReference type="InterPro" id="IPR002403">
    <property type="entry name" value="Cyt_P450_E_grp-IV"/>
</dbReference>
<evidence type="ECO:0000256" key="2">
    <source>
        <dbReference type="ARBA" id="ARBA00010617"/>
    </source>
</evidence>
<dbReference type="SUPFAM" id="SSF48264">
    <property type="entry name" value="Cytochrome P450"/>
    <property type="match status" value="1"/>
</dbReference>
<keyword evidence="5 7" id="KW-0503">Monooxygenase</keyword>
<evidence type="ECO:0000256" key="3">
    <source>
        <dbReference type="ARBA" id="ARBA00022723"/>
    </source>
</evidence>
<keyword evidence="3 6" id="KW-0479">Metal-binding</keyword>
<dbReference type="GO" id="GO:0020037">
    <property type="term" value="F:heme binding"/>
    <property type="evidence" value="ECO:0007669"/>
    <property type="project" value="InterPro"/>
</dbReference>
<evidence type="ECO:0000256" key="5">
    <source>
        <dbReference type="ARBA" id="ARBA00023033"/>
    </source>
</evidence>
<keyword evidence="10" id="KW-1185">Reference proteome</keyword>
<dbReference type="PANTHER" id="PTHR47582:SF1">
    <property type="entry name" value="P450, PUTATIVE (EUROFUNG)-RELATED"/>
    <property type="match status" value="1"/>
</dbReference>
<comment type="caution">
    <text evidence="9">The sequence shown here is derived from an EMBL/GenBank/DDBJ whole genome shotgun (WGS) entry which is preliminary data.</text>
</comment>
<keyword evidence="8" id="KW-1133">Transmembrane helix</keyword>
<keyword evidence="6 7" id="KW-0349">Heme</keyword>
<evidence type="ECO:0000313" key="10">
    <source>
        <dbReference type="Proteomes" id="UP001201980"/>
    </source>
</evidence>
<dbReference type="GO" id="GO:0016705">
    <property type="term" value="F:oxidoreductase activity, acting on paired donors, with incorporation or reduction of molecular oxygen"/>
    <property type="evidence" value="ECO:0007669"/>
    <property type="project" value="InterPro"/>
</dbReference>
<dbReference type="InterPro" id="IPR017972">
    <property type="entry name" value="Cyt_P450_CS"/>
</dbReference>
<name>A0AAD5RW89_9PEZI</name>
<evidence type="ECO:0008006" key="11">
    <source>
        <dbReference type="Google" id="ProtNLM"/>
    </source>
</evidence>
<dbReference type="Gene3D" id="1.10.630.10">
    <property type="entry name" value="Cytochrome P450"/>
    <property type="match status" value="1"/>
</dbReference>
<evidence type="ECO:0000313" key="9">
    <source>
        <dbReference type="EMBL" id="KAJ2904301.1"/>
    </source>
</evidence>
<organism evidence="9 10">
    <name type="scientific">Zalerion maritima</name>
    <dbReference type="NCBI Taxonomy" id="339359"/>
    <lineage>
        <taxon>Eukaryota</taxon>
        <taxon>Fungi</taxon>
        <taxon>Dikarya</taxon>
        <taxon>Ascomycota</taxon>
        <taxon>Pezizomycotina</taxon>
        <taxon>Sordariomycetes</taxon>
        <taxon>Lulworthiomycetidae</taxon>
        <taxon>Lulworthiales</taxon>
        <taxon>Lulworthiaceae</taxon>
        <taxon>Zalerion</taxon>
    </lineage>
</organism>
<dbReference type="InterPro" id="IPR053007">
    <property type="entry name" value="CYP450_monoxygenase_sec-met"/>
</dbReference>
<keyword evidence="7" id="KW-0560">Oxidoreductase</keyword>
<evidence type="ECO:0000256" key="6">
    <source>
        <dbReference type="PIRSR" id="PIRSR602403-1"/>
    </source>
</evidence>
<dbReference type="InterPro" id="IPR036396">
    <property type="entry name" value="Cyt_P450_sf"/>
</dbReference>
<dbReference type="CDD" id="cd11040">
    <property type="entry name" value="CYP7_CYP8-like"/>
    <property type="match status" value="1"/>
</dbReference>
<evidence type="ECO:0000256" key="1">
    <source>
        <dbReference type="ARBA" id="ARBA00001971"/>
    </source>
</evidence>
<evidence type="ECO:0000256" key="4">
    <source>
        <dbReference type="ARBA" id="ARBA00023004"/>
    </source>
</evidence>
<dbReference type="PRINTS" id="PR00465">
    <property type="entry name" value="EP450IV"/>
</dbReference>
<gene>
    <name evidence="9" type="ORF">MKZ38_008360</name>
</gene>
<dbReference type="PANTHER" id="PTHR47582">
    <property type="entry name" value="P450, PUTATIVE (EUROFUNG)-RELATED"/>
    <property type="match status" value="1"/>
</dbReference>
<keyword evidence="8" id="KW-0472">Membrane</keyword>
<proteinExistence type="inferred from homology"/>
<protein>
    <recommendedName>
        <fullName evidence="11">Cytochrome P450</fullName>
    </recommendedName>
</protein>
<evidence type="ECO:0000256" key="7">
    <source>
        <dbReference type="RuleBase" id="RU000461"/>
    </source>
</evidence>
<dbReference type="Proteomes" id="UP001201980">
    <property type="component" value="Unassembled WGS sequence"/>
</dbReference>
<dbReference type="InterPro" id="IPR001128">
    <property type="entry name" value="Cyt_P450"/>
</dbReference>
<keyword evidence="4 6" id="KW-0408">Iron</keyword>
<dbReference type="GO" id="GO:0005506">
    <property type="term" value="F:iron ion binding"/>
    <property type="evidence" value="ECO:0007669"/>
    <property type="project" value="InterPro"/>
</dbReference>
<feature type="binding site" description="axial binding residue" evidence="6">
    <location>
        <position position="498"/>
    </location>
    <ligand>
        <name>heme</name>
        <dbReference type="ChEBI" id="CHEBI:30413"/>
    </ligand>
    <ligandPart>
        <name>Fe</name>
        <dbReference type="ChEBI" id="CHEBI:18248"/>
    </ligandPart>
</feature>